<keyword evidence="7 8" id="KW-0472">Membrane</keyword>
<dbReference type="Gene3D" id="3.30.2090.10">
    <property type="entry name" value="Multidrug efflux transporter AcrB TolC docking domain, DN and DC subdomains"/>
    <property type="match status" value="2"/>
</dbReference>
<dbReference type="Gene3D" id="3.30.70.1320">
    <property type="entry name" value="Multidrug efflux transporter AcrB pore domain like"/>
    <property type="match status" value="2"/>
</dbReference>
<dbReference type="GO" id="GO:0005886">
    <property type="term" value="C:plasma membrane"/>
    <property type="evidence" value="ECO:0007669"/>
    <property type="project" value="UniProtKB-SubCell"/>
</dbReference>
<dbReference type="SUPFAM" id="SSF82714">
    <property type="entry name" value="Multidrug efflux transporter AcrB TolC docking domain, DN and DC subdomains"/>
    <property type="match status" value="2"/>
</dbReference>
<evidence type="ECO:0000256" key="7">
    <source>
        <dbReference type="ARBA" id="ARBA00023136"/>
    </source>
</evidence>
<evidence type="ECO:0000256" key="4">
    <source>
        <dbReference type="ARBA" id="ARBA00022475"/>
    </source>
</evidence>
<keyword evidence="9" id="KW-0614">Plasmid</keyword>
<dbReference type="Proteomes" id="UP000311469">
    <property type="component" value="Plasmid pSF1"/>
</dbReference>
<feature type="transmembrane region" description="Helical" evidence="8">
    <location>
        <begin position="562"/>
        <end position="582"/>
    </location>
</feature>
<dbReference type="Gene3D" id="3.30.70.1440">
    <property type="entry name" value="Multidrug efflux transporter AcrB pore domain"/>
    <property type="match status" value="1"/>
</dbReference>
<evidence type="ECO:0000256" key="1">
    <source>
        <dbReference type="ARBA" id="ARBA00004651"/>
    </source>
</evidence>
<dbReference type="RefSeq" id="WP_140043521.1">
    <property type="nucleotide sequence ID" value="NZ_CP041018.1"/>
</dbReference>
<gene>
    <name evidence="9" type="ORF">FIL70_24225</name>
</gene>
<dbReference type="PANTHER" id="PTHR32063:SF24">
    <property type="entry name" value="CATION EFFLUX SYSTEM (ACRB_ACRD_ACRF FAMILY)"/>
    <property type="match status" value="1"/>
</dbReference>
<feature type="transmembrane region" description="Helical" evidence="8">
    <location>
        <begin position="12"/>
        <end position="31"/>
    </location>
</feature>
<evidence type="ECO:0000256" key="3">
    <source>
        <dbReference type="ARBA" id="ARBA00022448"/>
    </source>
</evidence>
<dbReference type="InterPro" id="IPR027463">
    <property type="entry name" value="AcrB_DN_DC_subdom"/>
</dbReference>
<geneLocation type="plasmid" evidence="10">
    <name>psf1</name>
</geneLocation>
<evidence type="ECO:0000256" key="5">
    <source>
        <dbReference type="ARBA" id="ARBA00022692"/>
    </source>
</evidence>
<dbReference type="InterPro" id="IPR004763">
    <property type="entry name" value="CusA-like"/>
</dbReference>
<comment type="similarity">
    <text evidence="2">Belongs to the resistance-nodulation-cell division (RND) (TC 2.A.6) family.</text>
</comment>
<dbReference type="PRINTS" id="PR00702">
    <property type="entry name" value="ACRIFLAVINRP"/>
</dbReference>
<reference evidence="9 10" key="1">
    <citation type="submission" date="2019-06" db="EMBL/GenBank/DDBJ databases">
        <title>Genome organization and adaptive potential of archetypical organophosphate degarding Sphingobium fuliginis ATCC 27551.</title>
        <authorList>
            <person name="Sarwar A."/>
            <person name="Parthasarathy S."/>
            <person name="Singh C."/>
            <person name="Siddavattam D."/>
        </authorList>
    </citation>
    <scope>NUCLEOTIDE SEQUENCE [LARGE SCALE GENOMIC DNA]</scope>
    <source>
        <strain evidence="9 10">ATCC 27551</strain>
        <plasmid evidence="10">psf1</plasmid>
    </source>
</reference>
<dbReference type="SUPFAM" id="SSF82866">
    <property type="entry name" value="Multidrug efflux transporter AcrB transmembrane domain"/>
    <property type="match status" value="2"/>
</dbReference>
<proteinExistence type="inferred from homology"/>
<dbReference type="Gene3D" id="3.30.70.1430">
    <property type="entry name" value="Multidrug efflux transporter AcrB pore domain"/>
    <property type="match status" value="2"/>
</dbReference>
<protein>
    <submittedName>
        <fullName evidence="9">CusA/CzcA family heavy metal efflux RND transporter</fullName>
    </submittedName>
</protein>
<dbReference type="NCBIfam" id="TIGR00914">
    <property type="entry name" value="2A0601"/>
    <property type="match status" value="1"/>
</dbReference>
<dbReference type="GO" id="GO:0042910">
    <property type="term" value="F:xenobiotic transmembrane transporter activity"/>
    <property type="evidence" value="ECO:0007669"/>
    <property type="project" value="TreeGrafter"/>
</dbReference>
<feature type="transmembrane region" description="Helical" evidence="8">
    <location>
        <begin position="476"/>
        <end position="496"/>
    </location>
</feature>
<feature type="transmembrane region" description="Helical" evidence="8">
    <location>
        <begin position="1003"/>
        <end position="1024"/>
    </location>
</feature>
<dbReference type="Gene3D" id="1.20.1640.10">
    <property type="entry name" value="Multidrug efflux transporter AcrB transmembrane domain"/>
    <property type="match status" value="3"/>
</dbReference>
<comment type="subcellular location">
    <subcellularLocation>
        <location evidence="1">Cell membrane</location>
        <topology evidence="1">Multi-pass membrane protein</topology>
    </subcellularLocation>
</comment>
<dbReference type="SUPFAM" id="SSF82693">
    <property type="entry name" value="Multidrug efflux transporter AcrB pore domain, PN1, PN2, PC1 and PC2 subdomains"/>
    <property type="match status" value="3"/>
</dbReference>
<dbReference type="PANTHER" id="PTHR32063">
    <property type="match status" value="1"/>
</dbReference>
<evidence type="ECO:0000256" key="2">
    <source>
        <dbReference type="ARBA" id="ARBA00010942"/>
    </source>
</evidence>
<keyword evidence="5 8" id="KW-0812">Transmembrane</keyword>
<dbReference type="Pfam" id="PF00873">
    <property type="entry name" value="ACR_tran"/>
    <property type="match status" value="1"/>
</dbReference>
<keyword evidence="4" id="KW-1003">Cell membrane</keyword>
<organism evidence="9 10">
    <name type="scientific">Sphingobium fuliginis ATCC 27551</name>
    <dbReference type="NCBI Taxonomy" id="1208342"/>
    <lineage>
        <taxon>Bacteria</taxon>
        <taxon>Pseudomonadati</taxon>
        <taxon>Pseudomonadota</taxon>
        <taxon>Alphaproteobacteria</taxon>
        <taxon>Sphingomonadales</taxon>
        <taxon>Sphingomonadaceae</taxon>
        <taxon>Sphingobium</taxon>
    </lineage>
</organism>
<dbReference type="EMBL" id="CP041018">
    <property type="protein sequence ID" value="QDC40258.1"/>
    <property type="molecule type" value="Genomic_DNA"/>
</dbReference>
<dbReference type="KEGG" id="sufl:FIL70_24225"/>
<feature type="transmembrane region" description="Helical" evidence="8">
    <location>
        <begin position="903"/>
        <end position="923"/>
    </location>
</feature>
<dbReference type="AlphaFoldDB" id="A0A5B8CNM9"/>
<accession>A0A5B8CNM9</accession>
<evidence type="ECO:0000313" key="9">
    <source>
        <dbReference type="EMBL" id="QDC40258.1"/>
    </source>
</evidence>
<evidence type="ECO:0000313" key="10">
    <source>
        <dbReference type="Proteomes" id="UP000311469"/>
    </source>
</evidence>
<keyword evidence="3" id="KW-0813">Transport</keyword>
<feature type="transmembrane region" description="Helical" evidence="8">
    <location>
        <begin position="393"/>
        <end position="413"/>
    </location>
</feature>
<dbReference type="InterPro" id="IPR001036">
    <property type="entry name" value="Acrflvin-R"/>
</dbReference>
<evidence type="ECO:0000256" key="8">
    <source>
        <dbReference type="SAM" id="Phobius"/>
    </source>
</evidence>
<feature type="transmembrane region" description="Helical" evidence="8">
    <location>
        <begin position="930"/>
        <end position="951"/>
    </location>
</feature>
<dbReference type="GO" id="GO:0008324">
    <property type="term" value="F:monoatomic cation transmembrane transporter activity"/>
    <property type="evidence" value="ECO:0007669"/>
    <property type="project" value="InterPro"/>
</dbReference>
<keyword evidence="6 8" id="KW-1133">Transmembrane helix</keyword>
<sequence length="1081" mass="115990">MIASLIALAVRARWAVLFIFLAVAGLGIWQLTKLPIDAVPDITSNQVQINTVDPRLSPVEIEKLVTYPVEISLAGIPGLETTRSLSRNGFSQVTAIFSESTDLYFARQQVGERLRQATENLPDGVQPQIGPVTTGLGEIVMYTVGYTNPDGKGAKKVAGQPGWQPDGSYLTSEGDRLTDEVQKAGYLRTVQDWIISPQLKAVPGVAGVDSIGGYAKTFVVEPDPTKLTNFGISYSELGEALEKANLAVGANFYNRGGEAYLVRVDARARSVDEIRNAVAATRGGVAITVGQIANVRIGGDLRTGAGSMNGEEAVIGTVLMLIDENSRIVAQDVSAKLDQVSKTLPPGIEVKIVLDRAKLVNATVGTVERNLTEGALLVAASLFLLLGNWRAAIIATLVIPFSFLMMAMGMNAFRVPGNLMSLGALDFGLIVDGAVIIIENCLARLAHRQEHEGRLLTLRERLEETMHASQEMIKPTVFGQVIILLSFAPLLMFTGVEGKTFSPMAITIMLALVSAFILSITLVPALVALLIRGRVAEKEVWLIRKSKDRYLPLLDKAIARPWPFILGGLAFFLAAVPAFGLLGSEFIPQLDEKNMALASTRVPSVSLEQSLAMQRKVEEAVKKLPEVELMFSKTGTAEVATDPMPPNISDGFVILKPQDQWPAGVKTKADVVERIEKASGGQLGQLYEVSQPIELRFNELISGVRGDVAIKLYGDDLDKMSQSANEMVRVLQAIPGASSVKADQVGGAPVLDVKLDRAMIARYGLTVQEVADTVAAALGGRESGLLYEGDRRFDITVRVPDATRVNLDDIRSLPVLLPEEPGEMRRQVPLAQVAQIRFTEGLNEIRRENGKRRVVVQLNLEGRDAGSFVQEAQAKIAQVKLPAGYYLEWGGQFENLQAATARLSIVVPLAFVAIFVLLFMALGSAGRATAVFLTVPLGLAGGIFTLVLTGINFSVSAAVGLIVLAGVSVLNGLVVMTAIRERQEHGLPLVEAIREGMAEKMRAVIMTGFVPAIGFIPMAIATGTGAEVQKPLATTVIGGLIAATVLTLLVLPAISKVVLGAIEGRRRKREEQVEPTAPEPA</sequence>
<feature type="transmembrane region" description="Helical" evidence="8">
    <location>
        <begin position="957"/>
        <end position="979"/>
    </location>
</feature>
<feature type="transmembrane region" description="Helical" evidence="8">
    <location>
        <begin position="508"/>
        <end position="531"/>
    </location>
</feature>
<feature type="transmembrane region" description="Helical" evidence="8">
    <location>
        <begin position="1036"/>
        <end position="1059"/>
    </location>
</feature>
<name>A0A5B8CNM9_SPHSA</name>
<evidence type="ECO:0000256" key="6">
    <source>
        <dbReference type="ARBA" id="ARBA00022989"/>
    </source>
</evidence>